<dbReference type="FunFam" id="1.10.10.10:FF:000141">
    <property type="entry name" value="vacuolar protein-sorting-associated protein 25"/>
    <property type="match status" value="1"/>
</dbReference>
<evidence type="ECO:0000313" key="9">
    <source>
        <dbReference type="Proteomes" id="UP000054321"/>
    </source>
</evidence>
<evidence type="ECO:0000256" key="5">
    <source>
        <dbReference type="ARBA" id="ARBA00022490"/>
    </source>
</evidence>
<dbReference type="GO" id="GO:0043328">
    <property type="term" value="P:protein transport to vacuole involved in ubiquitin-dependent protein catabolic process via the multivesicular body sorting pathway"/>
    <property type="evidence" value="ECO:0007669"/>
    <property type="project" value="TreeGrafter"/>
</dbReference>
<dbReference type="PANTHER" id="PTHR13149:SF0">
    <property type="entry name" value="VACUOLAR PROTEIN-SORTING-ASSOCIATED PROTEIN 25"/>
    <property type="match status" value="1"/>
</dbReference>
<dbReference type="InParanoid" id="A0A0C3H1R3"/>
<dbReference type="STRING" id="913774.A0A0C3H1R3"/>
<dbReference type="InterPro" id="IPR014041">
    <property type="entry name" value="ESCRT-II_cplx_Vps25-sub_N"/>
</dbReference>
<evidence type="ECO:0000313" key="8">
    <source>
        <dbReference type="EMBL" id="KIN02091.1"/>
    </source>
</evidence>
<dbReference type="GO" id="GO:0005198">
    <property type="term" value="F:structural molecule activity"/>
    <property type="evidence" value="ECO:0007669"/>
    <property type="project" value="TreeGrafter"/>
</dbReference>
<accession>A0A0C3H1R3</accession>
<evidence type="ECO:0000256" key="7">
    <source>
        <dbReference type="ARBA" id="ARBA00030094"/>
    </source>
</evidence>
<dbReference type="SUPFAM" id="SSF46785">
    <property type="entry name" value="Winged helix' DNA-binding domain"/>
    <property type="match status" value="2"/>
</dbReference>
<reference evidence="9" key="2">
    <citation type="submission" date="2015-01" db="EMBL/GenBank/DDBJ databases">
        <title>Evolutionary Origins and Diversification of the Mycorrhizal Mutualists.</title>
        <authorList>
            <consortium name="DOE Joint Genome Institute"/>
            <consortium name="Mycorrhizal Genomics Consortium"/>
            <person name="Kohler A."/>
            <person name="Kuo A."/>
            <person name="Nagy L.G."/>
            <person name="Floudas D."/>
            <person name="Copeland A."/>
            <person name="Barry K.W."/>
            <person name="Cichocki N."/>
            <person name="Veneault-Fourrey C."/>
            <person name="LaButti K."/>
            <person name="Lindquist E.A."/>
            <person name="Lipzen A."/>
            <person name="Lundell T."/>
            <person name="Morin E."/>
            <person name="Murat C."/>
            <person name="Riley R."/>
            <person name="Ohm R."/>
            <person name="Sun H."/>
            <person name="Tunlid A."/>
            <person name="Henrissat B."/>
            <person name="Grigoriev I.V."/>
            <person name="Hibbett D.S."/>
            <person name="Martin F."/>
        </authorList>
    </citation>
    <scope>NUCLEOTIDE SEQUENCE [LARGE SCALE GENOMIC DNA]</scope>
    <source>
        <strain evidence="9">Zn</strain>
    </source>
</reference>
<dbReference type="HOGENOM" id="CLU_087657_0_1_1"/>
<evidence type="ECO:0000256" key="2">
    <source>
        <dbReference type="ARBA" id="ARBA00009674"/>
    </source>
</evidence>
<dbReference type="GO" id="GO:0016236">
    <property type="term" value="P:macroautophagy"/>
    <property type="evidence" value="ECO:0007669"/>
    <property type="project" value="UniProtKB-ARBA"/>
</dbReference>
<sequence length="193" mass="22084">MTTTHTSTSPGPPPATFSFPRDYYFPPFFTRQPQRTTFHAQCQKWSSLIQAYCRAHRIWKLSLVDALDTDLFYNKRLGKRLSMADAREIVEFMRTEGRAEWIGKPGAGEEGGTAWIWWRTPEEWAGAIAEWIDGTAQKNTVLTLYELTESEATASEEFHGMDPELLQKALNVLVKRGKAQVFGQEDQQGVKFF</sequence>
<keyword evidence="6" id="KW-0653">Protein transport</keyword>
<dbReference type="InterPro" id="IPR008570">
    <property type="entry name" value="ESCRT-II_cplx_Vps25-sub"/>
</dbReference>
<evidence type="ECO:0000256" key="3">
    <source>
        <dbReference type="ARBA" id="ARBA00017934"/>
    </source>
</evidence>
<dbReference type="AlphaFoldDB" id="A0A0C3H1R3"/>
<dbReference type="Proteomes" id="UP000054321">
    <property type="component" value="Unassembled WGS sequence"/>
</dbReference>
<proteinExistence type="inferred from homology"/>
<dbReference type="Gene3D" id="1.10.10.570">
    <property type="entry name" value="Winged helix' DNA-binding domain. Chain C. Domain 1"/>
    <property type="match status" value="1"/>
</dbReference>
<evidence type="ECO:0000256" key="6">
    <source>
        <dbReference type="ARBA" id="ARBA00022927"/>
    </source>
</evidence>
<dbReference type="InterPro" id="IPR036390">
    <property type="entry name" value="WH_DNA-bd_sf"/>
</dbReference>
<comment type="subcellular location">
    <subcellularLocation>
        <location evidence="1">Cytoplasm</location>
    </subcellularLocation>
</comment>
<dbReference type="PANTHER" id="PTHR13149">
    <property type="entry name" value="VACUOLAR PROTEIN SORTING-ASSOCIATED PROTEIN VPS25"/>
    <property type="match status" value="1"/>
</dbReference>
<dbReference type="Pfam" id="PF05871">
    <property type="entry name" value="ESCRT-II"/>
    <property type="match status" value="1"/>
</dbReference>
<protein>
    <recommendedName>
        <fullName evidence="3">Vacuolar protein-sorting-associated protein 25</fullName>
    </recommendedName>
    <alternativeName>
        <fullName evidence="7">ESCRT-II complex subunit VPS25</fullName>
    </alternativeName>
</protein>
<organism evidence="8 9">
    <name type="scientific">Oidiodendron maius (strain Zn)</name>
    <dbReference type="NCBI Taxonomy" id="913774"/>
    <lineage>
        <taxon>Eukaryota</taxon>
        <taxon>Fungi</taxon>
        <taxon>Dikarya</taxon>
        <taxon>Ascomycota</taxon>
        <taxon>Pezizomycotina</taxon>
        <taxon>Leotiomycetes</taxon>
        <taxon>Leotiomycetes incertae sedis</taxon>
        <taxon>Myxotrichaceae</taxon>
        <taxon>Oidiodendron</taxon>
    </lineage>
</organism>
<dbReference type="OrthoDB" id="245150at2759"/>
<dbReference type="GO" id="GO:0042803">
    <property type="term" value="F:protein homodimerization activity"/>
    <property type="evidence" value="ECO:0007669"/>
    <property type="project" value="TreeGrafter"/>
</dbReference>
<dbReference type="EMBL" id="KN832875">
    <property type="protein sequence ID" value="KIN02091.1"/>
    <property type="molecule type" value="Genomic_DNA"/>
</dbReference>
<keyword evidence="5" id="KW-0963">Cytoplasm</keyword>
<dbReference type="GO" id="GO:0000814">
    <property type="term" value="C:ESCRT II complex"/>
    <property type="evidence" value="ECO:0007669"/>
    <property type="project" value="InterPro"/>
</dbReference>
<dbReference type="FunCoup" id="A0A0C3H1R3">
    <property type="interactions" value="816"/>
</dbReference>
<comment type="similarity">
    <text evidence="2">Belongs to the VPS25 family.</text>
</comment>
<dbReference type="Gene3D" id="1.10.10.10">
    <property type="entry name" value="Winged helix-like DNA-binding domain superfamily/Winged helix DNA-binding domain"/>
    <property type="match status" value="1"/>
</dbReference>
<reference evidence="8 9" key="1">
    <citation type="submission" date="2014-04" db="EMBL/GenBank/DDBJ databases">
        <authorList>
            <consortium name="DOE Joint Genome Institute"/>
            <person name="Kuo A."/>
            <person name="Martino E."/>
            <person name="Perotto S."/>
            <person name="Kohler A."/>
            <person name="Nagy L.G."/>
            <person name="Floudas D."/>
            <person name="Copeland A."/>
            <person name="Barry K.W."/>
            <person name="Cichocki N."/>
            <person name="Veneault-Fourrey C."/>
            <person name="LaButti K."/>
            <person name="Lindquist E.A."/>
            <person name="Lipzen A."/>
            <person name="Lundell T."/>
            <person name="Morin E."/>
            <person name="Murat C."/>
            <person name="Sun H."/>
            <person name="Tunlid A."/>
            <person name="Henrissat B."/>
            <person name="Grigoriev I.V."/>
            <person name="Hibbett D.S."/>
            <person name="Martin F."/>
            <person name="Nordberg H.P."/>
            <person name="Cantor M.N."/>
            <person name="Hua S.X."/>
        </authorList>
    </citation>
    <scope>NUCLEOTIDE SEQUENCE [LARGE SCALE GENOMIC DNA]</scope>
    <source>
        <strain evidence="8 9">Zn</strain>
    </source>
</reference>
<keyword evidence="4" id="KW-0813">Transport</keyword>
<name>A0A0C3H1R3_OIDMZ</name>
<keyword evidence="9" id="KW-1185">Reference proteome</keyword>
<evidence type="ECO:0000256" key="4">
    <source>
        <dbReference type="ARBA" id="ARBA00022448"/>
    </source>
</evidence>
<dbReference type="FunFam" id="1.10.10.570:FF:000003">
    <property type="entry name" value="Vacuolar protein-sorting-associated protein 25"/>
    <property type="match status" value="1"/>
</dbReference>
<gene>
    <name evidence="8" type="ORF">OIDMADRAFT_120566</name>
</gene>
<evidence type="ECO:0000256" key="1">
    <source>
        <dbReference type="ARBA" id="ARBA00004496"/>
    </source>
</evidence>
<dbReference type="InterPro" id="IPR036388">
    <property type="entry name" value="WH-like_DNA-bd_sf"/>
</dbReference>